<evidence type="ECO:0000256" key="6">
    <source>
        <dbReference type="ARBA" id="ARBA00022989"/>
    </source>
</evidence>
<keyword evidence="6 10" id="KW-1133">Transmembrane helix</keyword>
<protein>
    <submittedName>
        <fullName evidence="11">Mitochondrial carrier</fullName>
    </submittedName>
</protein>
<evidence type="ECO:0000256" key="10">
    <source>
        <dbReference type="SAM" id="Phobius"/>
    </source>
</evidence>
<dbReference type="PANTHER" id="PTHR45683">
    <property type="entry name" value="MITOCHONDRIAL NICOTINAMIDE ADENINE DINUCLEOTIDE TRANSPORTER 1-RELATED-RELATED"/>
    <property type="match status" value="1"/>
</dbReference>
<comment type="subcellular location">
    <subcellularLocation>
        <location evidence="1">Membrane</location>
        <topology evidence="1">Multi-pass membrane protein</topology>
    </subcellularLocation>
</comment>
<dbReference type="AlphaFoldDB" id="A0A0D7A8P3"/>
<evidence type="ECO:0000256" key="5">
    <source>
        <dbReference type="ARBA" id="ARBA00022737"/>
    </source>
</evidence>
<evidence type="ECO:0000256" key="8">
    <source>
        <dbReference type="PROSITE-ProRule" id="PRU00282"/>
    </source>
</evidence>
<feature type="repeat" description="Solcar" evidence="8">
    <location>
        <begin position="208"/>
        <end position="310"/>
    </location>
</feature>
<evidence type="ECO:0000256" key="4">
    <source>
        <dbReference type="ARBA" id="ARBA00022692"/>
    </source>
</evidence>
<dbReference type="Proteomes" id="UP000054144">
    <property type="component" value="Unassembled WGS sequence"/>
</dbReference>
<comment type="similarity">
    <text evidence="2 9">Belongs to the mitochondrial carrier (TC 2.A.29) family.</text>
</comment>
<dbReference type="InterPro" id="IPR018108">
    <property type="entry name" value="MCP_transmembrane"/>
</dbReference>
<dbReference type="Pfam" id="PF00153">
    <property type="entry name" value="Mito_carr"/>
    <property type="match status" value="1"/>
</dbReference>
<name>A0A0D7A8P3_9AGAR</name>
<accession>A0A0D7A8P3</accession>
<evidence type="ECO:0000256" key="9">
    <source>
        <dbReference type="RuleBase" id="RU000488"/>
    </source>
</evidence>
<feature type="transmembrane region" description="Helical" evidence="10">
    <location>
        <begin position="212"/>
        <end position="230"/>
    </location>
</feature>
<dbReference type="GO" id="GO:0006862">
    <property type="term" value="P:nucleotide transport"/>
    <property type="evidence" value="ECO:0007669"/>
    <property type="project" value="InterPro"/>
</dbReference>
<evidence type="ECO:0000256" key="3">
    <source>
        <dbReference type="ARBA" id="ARBA00022448"/>
    </source>
</evidence>
<dbReference type="InterPro" id="IPR023395">
    <property type="entry name" value="MCP_dom_sf"/>
</dbReference>
<keyword evidence="5" id="KW-0677">Repeat</keyword>
<dbReference type="EMBL" id="KN882023">
    <property type="protein sequence ID" value="KIY46764.1"/>
    <property type="molecule type" value="Genomic_DNA"/>
</dbReference>
<feature type="repeat" description="Solcar" evidence="8">
    <location>
        <begin position="1"/>
        <end position="103"/>
    </location>
</feature>
<evidence type="ECO:0000256" key="2">
    <source>
        <dbReference type="ARBA" id="ARBA00006375"/>
    </source>
</evidence>
<reference evidence="11 12" key="1">
    <citation type="journal article" date="2015" name="Fungal Genet. Biol.">
        <title>Evolution of novel wood decay mechanisms in Agaricales revealed by the genome sequences of Fistulina hepatica and Cylindrobasidium torrendii.</title>
        <authorList>
            <person name="Floudas D."/>
            <person name="Held B.W."/>
            <person name="Riley R."/>
            <person name="Nagy L.G."/>
            <person name="Koehler G."/>
            <person name="Ransdell A.S."/>
            <person name="Younus H."/>
            <person name="Chow J."/>
            <person name="Chiniquy J."/>
            <person name="Lipzen A."/>
            <person name="Tritt A."/>
            <person name="Sun H."/>
            <person name="Haridas S."/>
            <person name="LaButti K."/>
            <person name="Ohm R.A."/>
            <person name="Kues U."/>
            <person name="Blanchette R.A."/>
            <person name="Grigoriev I.V."/>
            <person name="Minto R.E."/>
            <person name="Hibbett D.S."/>
        </authorList>
    </citation>
    <scope>NUCLEOTIDE SEQUENCE [LARGE SCALE GENOMIC DNA]</scope>
    <source>
        <strain evidence="11 12">ATCC 64428</strain>
    </source>
</reference>
<dbReference type="PROSITE" id="PS50920">
    <property type="entry name" value="SOLCAR"/>
    <property type="match status" value="2"/>
</dbReference>
<keyword evidence="3 9" id="KW-0813">Transport</keyword>
<feature type="transmembrane region" description="Helical" evidence="10">
    <location>
        <begin position="7"/>
        <end position="29"/>
    </location>
</feature>
<dbReference type="OrthoDB" id="21292at2759"/>
<keyword evidence="12" id="KW-1185">Reference proteome</keyword>
<gene>
    <name evidence="11" type="ORF">FISHEDRAFT_46603</name>
</gene>
<feature type="transmembrane region" description="Helical" evidence="10">
    <location>
        <begin position="49"/>
        <end position="67"/>
    </location>
</feature>
<evidence type="ECO:0000256" key="7">
    <source>
        <dbReference type="ARBA" id="ARBA00023136"/>
    </source>
</evidence>
<evidence type="ECO:0000256" key="1">
    <source>
        <dbReference type="ARBA" id="ARBA00004141"/>
    </source>
</evidence>
<sequence length="310" mass="34454">MAGFFDFVMLIVSVVVSLAIMVPLTGTLVRFRANFNPKGLGLDPEDGTVPHTGPVVTSYFTMLARVYRIEGWNGLYKGLMPTIVTTMGMSLFILLLVNETTRHSIYRPPSEAGVLSSLFYSIFSCLVSLPAAIITCRSITTPYKLPWFQPVKSLRVLLTPTEMRRPWVLYTTASGGLLYSQVLHIFFVVGFLGPLQRLLVSRDDFSAWKFSIYVLVVIIATAVLTPLEVVSTRLAIQRNLAADYDTVAQDPDSEPEFAGVEEDVIGLRNESDPYMGLMDSIKRIIEEEGTAALYRAWWLTMLSGLMGGFV</sequence>
<keyword evidence="4 8" id="KW-0812">Transmembrane</keyword>
<keyword evidence="7 8" id="KW-0472">Membrane</keyword>
<organism evidence="11 12">
    <name type="scientific">Fistulina hepatica ATCC 64428</name>
    <dbReference type="NCBI Taxonomy" id="1128425"/>
    <lineage>
        <taxon>Eukaryota</taxon>
        <taxon>Fungi</taxon>
        <taxon>Dikarya</taxon>
        <taxon>Basidiomycota</taxon>
        <taxon>Agaricomycotina</taxon>
        <taxon>Agaricomycetes</taxon>
        <taxon>Agaricomycetidae</taxon>
        <taxon>Agaricales</taxon>
        <taxon>Fistulinaceae</taxon>
        <taxon>Fistulina</taxon>
    </lineage>
</organism>
<feature type="transmembrane region" description="Helical" evidence="10">
    <location>
        <begin position="79"/>
        <end position="97"/>
    </location>
</feature>
<feature type="transmembrane region" description="Helical" evidence="10">
    <location>
        <begin position="167"/>
        <end position="192"/>
    </location>
</feature>
<dbReference type="InterPro" id="IPR044712">
    <property type="entry name" value="SLC25A32-like"/>
</dbReference>
<evidence type="ECO:0000313" key="11">
    <source>
        <dbReference type="EMBL" id="KIY46764.1"/>
    </source>
</evidence>
<dbReference type="SUPFAM" id="SSF103506">
    <property type="entry name" value="Mitochondrial carrier"/>
    <property type="match status" value="1"/>
</dbReference>
<evidence type="ECO:0000313" key="12">
    <source>
        <dbReference type="Proteomes" id="UP000054144"/>
    </source>
</evidence>
<dbReference type="Gene3D" id="1.50.40.10">
    <property type="entry name" value="Mitochondrial carrier domain"/>
    <property type="match status" value="2"/>
</dbReference>
<dbReference type="GO" id="GO:0055085">
    <property type="term" value="P:transmembrane transport"/>
    <property type="evidence" value="ECO:0007669"/>
    <property type="project" value="InterPro"/>
</dbReference>
<dbReference type="GO" id="GO:0016020">
    <property type="term" value="C:membrane"/>
    <property type="evidence" value="ECO:0007669"/>
    <property type="project" value="UniProtKB-SubCell"/>
</dbReference>
<feature type="transmembrane region" description="Helical" evidence="10">
    <location>
        <begin position="117"/>
        <end position="136"/>
    </location>
</feature>
<proteinExistence type="inferred from homology"/>